<evidence type="ECO:0000256" key="1">
    <source>
        <dbReference type="ARBA" id="ARBA00007121"/>
    </source>
</evidence>
<dbReference type="InterPro" id="IPR036866">
    <property type="entry name" value="RibonucZ/Hydroxyglut_hydro"/>
</dbReference>
<dbReference type="Gene3D" id="3.60.15.10">
    <property type="entry name" value="Ribonuclease Z/Hydroxyacylglutathione hydrolase-like"/>
    <property type="match status" value="1"/>
</dbReference>
<evidence type="ECO:0000313" key="3">
    <source>
        <dbReference type="EMBL" id="HIV08888.1"/>
    </source>
</evidence>
<dbReference type="GO" id="GO:0016491">
    <property type="term" value="F:oxidoreductase activity"/>
    <property type="evidence" value="ECO:0007669"/>
    <property type="project" value="InterPro"/>
</dbReference>
<dbReference type="Gene3D" id="3.40.50.360">
    <property type="match status" value="1"/>
</dbReference>
<dbReference type="PANTHER" id="PTHR43717:SF1">
    <property type="entry name" value="ANAEROBIC NITRIC OXIDE REDUCTASE FLAVORUBREDOXIN"/>
    <property type="match status" value="1"/>
</dbReference>
<reference evidence="3" key="1">
    <citation type="submission" date="2020-10" db="EMBL/GenBank/DDBJ databases">
        <authorList>
            <person name="Gilroy R."/>
        </authorList>
    </citation>
    <scope>NUCLEOTIDE SEQUENCE</scope>
    <source>
        <strain evidence="3">35461</strain>
    </source>
</reference>
<dbReference type="GO" id="GO:0046872">
    <property type="term" value="F:metal ion binding"/>
    <property type="evidence" value="ECO:0007669"/>
    <property type="project" value="InterPro"/>
</dbReference>
<dbReference type="PROSITE" id="PS50902">
    <property type="entry name" value="FLAVODOXIN_LIKE"/>
    <property type="match status" value="1"/>
</dbReference>
<dbReference type="PIRSF" id="PIRSF005243">
    <property type="entry name" value="ROO"/>
    <property type="match status" value="1"/>
</dbReference>
<sequence length="395" mass="43833">MNTELAKNVNWVGYVDWPVRDFHGYQTKRGSSYNAYLVQGAAKTALIDTVKAPYAGFLLDNVRALKPLDQIDVIVCNHAEPDHSGALPAVVKACPNAVVVCNAKCKDALSRHYDTADWRFQVVKEGETLDLGGRTLQFFDTVMCHWPESMVTYLVEEEILFSMDCFGQHYATYRRFDDEADMNEVMQEAKTYYANIVLPYAQPVANAAKKLSALKLRIVAPSHGVIWRSHFDQIFQAYLDWHVSKPTPKVVVFYSTMWQSTRRMAEAVVQGANESDVCVKLFDLKAVGDTELITELMDCAAFAVGTPTLNQSLMPRVAAALTYVRGLKPAGKKALAFGSYGWASKGAQEAETYLKAFGCELLVPAITCRFAPDEATLEQCRQAGRLLAQAALAVK</sequence>
<dbReference type="EMBL" id="DVOR01000065">
    <property type="protein sequence ID" value="HIV08888.1"/>
    <property type="molecule type" value="Genomic_DNA"/>
</dbReference>
<gene>
    <name evidence="3" type="ORF">IAC79_02075</name>
</gene>
<comment type="caution">
    <text evidence="3">The sequence shown here is derived from an EMBL/GenBank/DDBJ whole genome shotgun (WGS) entry which is preliminary data.</text>
</comment>
<dbReference type="AlphaFoldDB" id="A0A9D1NM41"/>
<dbReference type="Pfam" id="PF00258">
    <property type="entry name" value="Flavodoxin_1"/>
    <property type="match status" value="1"/>
</dbReference>
<dbReference type="SMART" id="SM00849">
    <property type="entry name" value="Lactamase_B"/>
    <property type="match status" value="1"/>
</dbReference>
<dbReference type="InterPro" id="IPR029039">
    <property type="entry name" value="Flavoprotein-like_sf"/>
</dbReference>
<dbReference type="SUPFAM" id="SSF52218">
    <property type="entry name" value="Flavoproteins"/>
    <property type="match status" value="1"/>
</dbReference>
<dbReference type="GO" id="GO:0009055">
    <property type="term" value="F:electron transfer activity"/>
    <property type="evidence" value="ECO:0007669"/>
    <property type="project" value="InterPro"/>
</dbReference>
<dbReference type="InterPro" id="IPR045761">
    <property type="entry name" value="ODP_dom"/>
</dbReference>
<organism evidence="3 4">
    <name type="scientific">Candidatus Spyradenecus faecavium</name>
    <dbReference type="NCBI Taxonomy" id="2840947"/>
    <lineage>
        <taxon>Bacteria</taxon>
        <taxon>Pseudomonadati</taxon>
        <taxon>Lentisphaerota</taxon>
        <taxon>Lentisphaeria</taxon>
        <taxon>Lentisphaerales</taxon>
        <taxon>Lentisphaeraceae</taxon>
        <taxon>Lentisphaeraceae incertae sedis</taxon>
        <taxon>Candidatus Spyradenecus</taxon>
    </lineage>
</organism>
<dbReference type="Proteomes" id="UP000886845">
    <property type="component" value="Unassembled WGS sequence"/>
</dbReference>
<reference evidence="3" key="2">
    <citation type="journal article" date="2021" name="PeerJ">
        <title>Extensive microbial diversity within the chicken gut microbiome revealed by metagenomics and culture.</title>
        <authorList>
            <person name="Gilroy R."/>
            <person name="Ravi A."/>
            <person name="Getino M."/>
            <person name="Pursley I."/>
            <person name="Horton D.L."/>
            <person name="Alikhan N.F."/>
            <person name="Baker D."/>
            <person name="Gharbi K."/>
            <person name="Hall N."/>
            <person name="Watson M."/>
            <person name="Adriaenssens E.M."/>
            <person name="Foster-Nyarko E."/>
            <person name="Jarju S."/>
            <person name="Secka A."/>
            <person name="Antonio M."/>
            <person name="Oren A."/>
            <person name="Chaudhuri R.R."/>
            <person name="La Ragione R."/>
            <person name="Hildebrand F."/>
            <person name="Pallen M.J."/>
        </authorList>
    </citation>
    <scope>NUCLEOTIDE SEQUENCE</scope>
    <source>
        <strain evidence="3">35461</strain>
    </source>
</reference>
<name>A0A9D1NM41_9BACT</name>
<comment type="similarity">
    <text evidence="1">In the N-terminal section; belongs to the zinc metallo-hydrolase group 3 family.</text>
</comment>
<feature type="domain" description="Flavodoxin-like" evidence="2">
    <location>
        <begin position="250"/>
        <end position="388"/>
    </location>
</feature>
<dbReference type="Pfam" id="PF19583">
    <property type="entry name" value="ODP"/>
    <property type="match status" value="1"/>
</dbReference>
<dbReference type="GO" id="GO:0010181">
    <property type="term" value="F:FMN binding"/>
    <property type="evidence" value="ECO:0007669"/>
    <property type="project" value="InterPro"/>
</dbReference>
<dbReference type="SUPFAM" id="SSF56281">
    <property type="entry name" value="Metallo-hydrolase/oxidoreductase"/>
    <property type="match status" value="1"/>
</dbReference>
<protein>
    <submittedName>
        <fullName evidence="3">FprA family A-type flavoprotein</fullName>
    </submittedName>
</protein>
<evidence type="ECO:0000259" key="2">
    <source>
        <dbReference type="PROSITE" id="PS50902"/>
    </source>
</evidence>
<dbReference type="InterPro" id="IPR001279">
    <property type="entry name" value="Metallo-B-lactamas"/>
</dbReference>
<dbReference type="CDD" id="cd07709">
    <property type="entry name" value="flavodiiron_proteins_MBL-fold"/>
    <property type="match status" value="1"/>
</dbReference>
<dbReference type="InterPro" id="IPR008254">
    <property type="entry name" value="Flavodoxin/NO_synth"/>
</dbReference>
<proteinExistence type="inferred from homology"/>
<dbReference type="PANTHER" id="PTHR43717">
    <property type="entry name" value="ANAEROBIC NITRIC OXIDE REDUCTASE FLAVORUBREDOXIN"/>
    <property type="match status" value="1"/>
</dbReference>
<accession>A0A9D1NM41</accession>
<dbReference type="InterPro" id="IPR016440">
    <property type="entry name" value="Rubredoxin-O_OxRdtase"/>
</dbReference>
<evidence type="ECO:0000313" key="4">
    <source>
        <dbReference type="Proteomes" id="UP000886845"/>
    </source>
</evidence>